<evidence type="ECO:0000259" key="4">
    <source>
        <dbReference type="SMART" id="SM00237"/>
    </source>
</evidence>
<dbReference type="InterPro" id="IPR038081">
    <property type="entry name" value="CalX-like_sf"/>
</dbReference>
<dbReference type="InterPro" id="IPR003644">
    <property type="entry name" value="Calx_beta"/>
</dbReference>
<keyword evidence="2" id="KW-0677">Repeat</keyword>
<dbReference type="SMART" id="SM00237">
    <property type="entry name" value="Calx_beta"/>
    <property type="match status" value="2"/>
</dbReference>
<proteinExistence type="predicted"/>
<protein>
    <submittedName>
        <fullName evidence="5">Sodium:calcium exchanger</fullName>
    </submittedName>
</protein>
<dbReference type="Pfam" id="PF03160">
    <property type="entry name" value="Calx-beta"/>
    <property type="match status" value="2"/>
</dbReference>
<keyword evidence="3" id="KW-0106">Calcium</keyword>
<dbReference type="GO" id="GO:0005576">
    <property type="term" value="C:extracellular region"/>
    <property type="evidence" value="ECO:0007669"/>
    <property type="project" value="TreeGrafter"/>
</dbReference>
<organism evidence="5 6">
    <name type="scientific">Paraglaciecola hydrolytica</name>
    <dbReference type="NCBI Taxonomy" id="1799789"/>
    <lineage>
        <taxon>Bacteria</taxon>
        <taxon>Pseudomonadati</taxon>
        <taxon>Pseudomonadota</taxon>
        <taxon>Gammaproteobacteria</taxon>
        <taxon>Alteromonadales</taxon>
        <taxon>Alteromonadaceae</taxon>
        <taxon>Paraglaciecola</taxon>
    </lineage>
</organism>
<name>A0A148KL89_9ALTE</name>
<dbReference type="InterPro" id="IPR013783">
    <property type="entry name" value="Ig-like_fold"/>
</dbReference>
<accession>A0A148KL89</accession>
<dbReference type="GO" id="GO:0016020">
    <property type="term" value="C:membrane"/>
    <property type="evidence" value="ECO:0007669"/>
    <property type="project" value="InterPro"/>
</dbReference>
<reference evidence="6" key="1">
    <citation type="submission" date="2016-02" db="EMBL/GenBank/DDBJ databases">
        <authorList>
            <person name="Schultz-Johansen M."/>
            <person name="Glaring M.A."/>
            <person name="Bech P.K."/>
            <person name="Stougaard P."/>
        </authorList>
    </citation>
    <scope>NUCLEOTIDE SEQUENCE [LARGE SCALE GENOMIC DNA]</scope>
    <source>
        <strain evidence="6">S66</strain>
    </source>
</reference>
<dbReference type="PANTHER" id="PTHR38787:SF3">
    <property type="entry name" value="REGULATORY P DOMAIN-CONTAINING PROTEIN"/>
    <property type="match status" value="1"/>
</dbReference>
<dbReference type="AlphaFoldDB" id="A0A148KL89"/>
<keyword evidence="1" id="KW-0732">Signal</keyword>
<dbReference type="Gene3D" id="2.60.40.2030">
    <property type="match status" value="2"/>
</dbReference>
<keyword evidence="6" id="KW-1185">Reference proteome</keyword>
<evidence type="ECO:0000256" key="3">
    <source>
        <dbReference type="ARBA" id="ARBA00022837"/>
    </source>
</evidence>
<dbReference type="SUPFAM" id="SSF141072">
    <property type="entry name" value="CalX-like"/>
    <property type="match status" value="2"/>
</dbReference>
<comment type="caution">
    <text evidence="5">The sequence shown here is derived from an EMBL/GenBank/DDBJ whole genome shotgun (WGS) entry which is preliminary data.</text>
</comment>
<dbReference type="InterPro" id="IPR027589">
    <property type="entry name" value="Choice_anch_B"/>
</dbReference>
<dbReference type="Gene3D" id="2.60.40.10">
    <property type="entry name" value="Immunoglobulins"/>
    <property type="match status" value="1"/>
</dbReference>
<dbReference type="NCBIfam" id="TIGR04312">
    <property type="entry name" value="choice_anch_B"/>
    <property type="match status" value="1"/>
</dbReference>
<feature type="domain" description="Calx-beta" evidence="4">
    <location>
        <begin position="648"/>
        <end position="748"/>
    </location>
</feature>
<dbReference type="OrthoDB" id="9815940at2"/>
<gene>
    <name evidence="5" type="ORF">AX660_02650</name>
</gene>
<dbReference type="InterPro" id="IPR013211">
    <property type="entry name" value="LVIVD"/>
</dbReference>
<dbReference type="Proteomes" id="UP000070299">
    <property type="component" value="Unassembled WGS sequence"/>
</dbReference>
<dbReference type="Pfam" id="PF22352">
    <property type="entry name" value="K319L-like_PKD"/>
    <property type="match status" value="1"/>
</dbReference>
<evidence type="ECO:0000313" key="5">
    <source>
        <dbReference type="EMBL" id="KXI27031.1"/>
    </source>
</evidence>
<dbReference type="EMBL" id="LSNE01000018">
    <property type="protein sequence ID" value="KXI27031.1"/>
    <property type="molecule type" value="Genomic_DNA"/>
</dbReference>
<evidence type="ECO:0000313" key="6">
    <source>
        <dbReference type="Proteomes" id="UP000070299"/>
    </source>
</evidence>
<dbReference type="STRING" id="1799789.AX660_02650"/>
<evidence type="ECO:0000256" key="1">
    <source>
        <dbReference type="ARBA" id="ARBA00022729"/>
    </source>
</evidence>
<dbReference type="PANTHER" id="PTHR38787">
    <property type="entry name" value="REGULATORY P DOMAIN-CONTAINING PROTEIN"/>
    <property type="match status" value="1"/>
</dbReference>
<feature type="domain" description="Calx-beta" evidence="4">
    <location>
        <begin position="542"/>
        <end position="634"/>
    </location>
</feature>
<evidence type="ECO:0000256" key="2">
    <source>
        <dbReference type="ARBA" id="ARBA00022737"/>
    </source>
</evidence>
<dbReference type="GO" id="GO:0007154">
    <property type="term" value="P:cell communication"/>
    <property type="evidence" value="ECO:0007669"/>
    <property type="project" value="InterPro"/>
</dbReference>
<dbReference type="Pfam" id="PF08309">
    <property type="entry name" value="LVIVD"/>
    <property type="match status" value="1"/>
</dbReference>
<sequence length="912" mass="98537">MLFTLGLSQGVQAHAEHDKARFVATDGVDSGLCNNRFRPCQTVSYAAQQAAKGDKILVAQGQYQIESEQDLLYFSGAIIPVLGGFDKIDQYQNQNPDTFVTHLVGVPAAFVEQMNGQGFHVIRDTKSLAQVALLAKGSAFSSFSLMQENQAAADCIDGQSAGFACLNISLLAHVPLSQFPSLPSSANDIWGHFDLNTGKEYAIIGLRNGITVLDVSEPQTPKIIGNISGQSTSWRDIKVLQFFDTSANRWRAYAYATADSVSEGVTIIDLSGLPNSIALVQKQTTDASAHNVYISNVDYGLNIALPGTEPLLHITGSNRSNGAFRSYSLANPENLTLSYQALSPLTQDYTHDASSLLIDDSRAQNDCSNATLTGCNVLLDFNETSVKLWDHSKTDDVIALSDTGYPQAEYTHSGWWTEDKQFILVHDELDEQRHNLNTTLNIFDISSLKQPLLVGTWRGPTRAIDHNGFVRGNHYFMSNYERGLTVLDITQAASPQQIGFFDTYPVSNNAAFNGAWGVYPFLPSGNILVSDINSGLFILRDDTASSNAEQISFSVAQLSAAEGDNVQVSINKSGSNSATVGYQILTGSATSDDFQISQGEVSWAANDNQAQTISVQINQDMLAEPDEIFFVRLINPQNGAALGYPNVLQIKIRGIPQSGKINFAQSELSVKETAGDIALKVERVGGNSGVLNIDYLLQSESAMVGQDVTDTSGSLQWLEGDNTSKTITLSLINDDNSETNESFLVKLQAENEQHLGGQSNIRITILDDESNQAPLVNAGENLQVNTRQITQLMGTASDPEGRELSYLWQQISGTTVSLSNANNLNASFVAPSAASTLEFSLSASDDFGLTTSDSVQISVIAPPPSNNNASSQSGGGSNNILSVLLLTLFISLRLKPIKNHIDLNKNNKLHTK</sequence>